<evidence type="ECO:0000313" key="2">
    <source>
        <dbReference type="Proteomes" id="UP000824029"/>
    </source>
</evidence>
<accession>A0A9D2DIM1</accession>
<name>A0A9D2DIM1_9ACTN</name>
<organism evidence="1 2">
    <name type="scientific">Candidatus Olsenella stercoravium</name>
    <dbReference type="NCBI Taxonomy" id="2838713"/>
    <lineage>
        <taxon>Bacteria</taxon>
        <taxon>Bacillati</taxon>
        <taxon>Actinomycetota</taxon>
        <taxon>Coriobacteriia</taxon>
        <taxon>Coriobacteriales</taxon>
        <taxon>Atopobiaceae</taxon>
        <taxon>Olsenella</taxon>
    </lineage>
</organism>
<comment type="caution">
    <text evidence="1">The sequence shown here is derived from an EMBL/GenBank/DDBJ whole genome shotgun (WGS) entry which is preliminary data.</text>
</comment>
<evidence type="ECO:0000313" key="1">
    <source>
        <dbReference type="EMBL" id="HIZ17577.1"/>
    </source>
</evidence>
<sequence length="74" mass="8193">MDSPIRTVLGPDGMHMEQEFGTMRWDVMTGEMSTVFGAPGDGLRMVTRPNGETVTEQQVGNVRFSPDRGTETIF</sequence>
<dbReference type="Proteomes" id="UP000824029">
    <property type="component" value="Unassembled WGS sequence"/>
</dbReference>
<proteinExistence type="predicted"/>
<gene>
    <name evidence="1" type="ORF">IAA22_00450</name>
</gene>
<dbReference type="EMBL" id="DXBZ01000011">
    <property type="protein sequence ID" value="HIZ17577.1"/>
    <property type="molecule type" value="Genomic_DNA"/>
</dbReference>
<protein>
    <submittedName>
        <fullName evidence="1">Uncharacterized protein</fullName>
    </submittedName>
</protein>
<reference evidence="1" key="1">
    <citation type="journal article" date="2021" name="PeerJ">
        <title>Extensive microbial diversity within the chicken gut microbiome revealed by metagenomics and culture.</title>
        <authorList>
            <person name="Gilroy R."/>
            <person name="Ravi A."/>
            <person name="Getino M."/>
            <person name="Pursley I."/>
            <person name="Horton D.L."/>
            <person name="Alikhan N.F."/>
            <person name="Baker D."/>
            <person name="Gharbi K."/>
            <person name="Hall N."/>
            <person name="Watson M."/>
            <person name="Adriaenssens E.M."/>
            <person name="Foster-Nyarko E."/>
            <person name="Jarju S."/>
            <person name="Secka A."/>
            <person name="Antonio M."/>
            <person name="Oren A."/>
            <person name="Chaudhuri R.R."/>
            <person name="La Ragione R."/>
            <person name="Hildebrand F."/>
            <person name="Pallen M.J."/>
        </authorList>
    </citation>
    <scope>NUCLEOTIDE SEQUENCE</scope>
    <source>
        <strain evidence="1">ChiHecolR3B27-1887</strain>
    </source>
</reference>
<dbReference type="AlphaFoldDB" id="A0A9D2DIM1"/>
<reference evidence="1" key="2">
    <citation type="submission" date="2021-04" db="EMBL/GenBank/DDBJ databases">
        <authorList>
            <person name="Gilroy R."/>
        </authorList>
    </citation>
    <scope>NUCLEOTIDE SEQUENCE</scope>
    <source>
        <strain evidence="1">ChiHecolR3B27-1887</strain>
    </source>
</reference>